<dbReference type="AlphaFoldDB" id="A0A369AYI6"/>
<protein>
    <submittedName>
        <fullName evidence="1">Uncharacterized protein</fullName>
    </submittedName>
</protein>
<keyword evidence="2" id="KW-1185">Reference proteome</keyword>
<proteinExistence type="predicted"/>
<gene>
    <name evidence="1" type="ORF">DFR58_11563</name>
</gene>
<sequence>MSMPYISALQAAAKWGISDRRVRVLCSEGKIPGAVKQGKSYKIPANAEKPADGREKPKERLRYLKWDNAVIATIDSANNVKFGEPEFNSVVSMYTHGADSWSAERFTEFLSERIVSRDRRDIENILFRCGLSNYDVLRIAQITHGIHPKDLLWISNSEDDQLDSVITDVFDSVFHQRIDLAGDSIDTPEGYNIKRYGVYDGQYGIYKQRISPLITDVESEVAVFLLAQKLGVPCCPAYRIDKDTVFSAFLYDFSKEYIVHFRRLFDGVRSDNEYKNLVSVRPQYKDDIAKMILLDFITRQDDRHLSNIAIKMSNGAESFYPLYDNGRSLFYEDTEEMVQAAVAEPEQYATTFGYAGTYWDYVKEIARERGGLSGFLNLEIAEAEITDILKEAGFTGYRLTGATRWIMKAIEMIKSL</sequence>
<comment type="caution">
    <text evidence="1">The sequence shown here is derived from an EMBL/GenBank/DDBJ whole genome shotgun (WGS) entry which is preliminary data.</text>
</comment>
<name>A0A369AYI6_9FIRM</name>
<reference evidence="1 2" key="1">
    <citation type="submission" date="2018-07" db="EMBL/GenBank/DDBJ databases">
        <title>Genomic Encyclopedia of Type Strains, Phase IV (KMG-IV): sequencing the most valuable type-strain genomes for metagenomic binning, comparative biology and taxonomic classification.</title>
        <authorList>
            <person name="Goeker M."/>
        </authorList>
    </citation>
    <scope>NUCLEOTIDE SEQUENCE [LARGE SCALE GENOMIC DNA]</scope>
    <source>
        <strain evidence="1 2">DSM 27016</strain>
    </source>
</reference>
<accession>A0A369AYI6</accession>
<dbReference type="Gene3D" id="1.10.1070.20">
    <property type="match status" value="1"/>
</dbReference>
<evidence type="ECO:0000313" key="2">
    <source>
        <dbReference type="Proteomes" id="UP000253034"/>
    </source>
</evidence>
<dbReference type="Proteomes" id="UP000253034">
    <property type="component" value="Unassembled WGS sequence"/>
</dbReference>
<dbReference type="RefSeq" id="WP_207659231.1">
    <property type="nucleotide sequence ID" value="NZ_QPJT01000015.1"/>
</dbReference>
<evidence type="ECO:0000313" key="1">
    <source>
        <dbReference type="EMBL" id="RCX14339.1"/>
    </source>
</evidence>
<organism evidence="1 2">
    <name type="scientific">Anaerobacterium chartisolvens</name>
    <dbReference type="NCBI Taxonomy" id="1297424"/>
    <lineage>
        <taxon>Bacteria</taxon>
        <taxon>Bacillati</taxon>
        <taxon>Bacillota</taxon>
        <taxon>Clostridia</taxon>
        <taxon>Eubacteriales</taxon>
        <taxon>Oscillospiraceae</taxon>
        <taxon>Anaerobacterium</taxon>
    </lineage>
</organism>
<dbReference type="EMBL" id="QPJT01000015">
    <property type="protein sequence ID" value="RCX14339.1"/>
    <property type="molecule type" value="Genomic_DNA"/>
</dbReference>